<dbReference type="InterPro" id="IPR002413">
    <property type="entry name" value="V5_allergen-like"/>
</dbReference>
<feature type="compositionally biased region" description="Basic and acidic residues" evidence="2">
    <location>
        <begin position="238"/>
        <end position="259"/>
    </location>
</feature>
<feature type="signal peptide" evidence="4">
    <location>
        <begin position="1"/>
        <end position="27"/>
    </location>
</feature>
<protein>
    <recommendedName>
        <fullName evidence="5">SCP domain-containing protein</fullName>
    </recommendedName>
</protein>
<evidence type="ECO:0000313" key="7">
    <source>
        <dbReference type="Proteomes" id="UP000007648"/>
    </source>
</evidence>
<keyword evidence="4" id="KW-0732">Signal</keyword>
<dbReference type="InParanoid" id="A0A7N4P8X0"/>
<feature type="domain" description="SCP" evidence="5">
    <location>
        <begin position="40"/>
        <end position="190"/>
    </location>
</feature>
<dbReference type="Gene3D" id="3.40.33.10">
    <property type="entry name" value="CAP"/>
    <property type="match status" value="1"/>
</dbReference>
<dbReference type="InterPro" id="IPR018244">
    <property type="entry name" value="Allrgn_V5/Tpx1_CS"/>
</dbReference>
<dbReference type="PROSITE" id="PS01010">
    <property type="entry name" value="CRISP_2"/>
    <property type="match status" value="1"/>
</dbReference>
<keyword evidence="7" id="KW-1185">Reference proteome</keyword>
<proteinExistence type="inferred from homology"/>
<dbReference type="FunCoup" id="A0A7N4P8X0">
    <property type="interactions" value="191"/>
</dbReference>
<keyword evidence="3" id="KW-0472">Membrane</keyword>
<feature type="region of interest" description="Disordered" evidence="2">
    <location>
        <begin position="213"/>
        <end position="279"/>
    </location>
</feature>
<evidence type="ECO:0000256" key="2">
    <source>
        <dbReference type="SAM" id="MobiDB-lite"/>
    </source>
</evidence>
<name>A0A7N4P8X0_SARHA</name>
<reference evidence="6 7" key="1">
    <citation type="journal article" date="2011" name="Proc. Natl. Acad. Sci. U.S.A.">
        <title>Genetic diversity and population structure of the endangered marsupial Sarcophilus harrisii (Tasmanian devil).</title>
        <authorList>
            <person name="Miller W."/>
            <person name="Hayes V.M."/>
            <person name="Ratan A."/>
            <person name="Petersen D.C."/>
            <person name="Wittekindt N.E."/>
            <person name="Miller J."/>
            <person name="Walenz B."/>
            <person name="Knight J."/>
            <person name="Qi J."/>
            <person name="Zhao F."/>
            <person name="Wang Q."/>
            <person name="Bedoya-Reina O.C."/>
            <person name="Katiyar N."/>
            <person name="Tomsho L.P."/>
            <person name="Kasson L.M."/>
            <person name="Hardie R.A."/>
            <person name="Woodbridge P."/>
            <person name="Tindall E.A."/>
            <person name="Bertelsen M.F."/>
            <person name="Dixon D."/>
            <person name="Pyecroft S."/>
            <person name="Helgen K.M."/>
            <person name="Lesk A.M."/>
            <person name="Pringle T.H."/>
            <person name="Patterson N."/>
            <person name="Zhang Y."/>
            <person name="Kreiss A."/>
            <person name="Woods G.M."/>
            <person name="Jones M.E."/>
            <person name="Schuster S.C."/>
        </authorList>
    </citation>
    <scope>NUCLEOTIDE SEQUENCE [LARGE SCALE GENOMIC DNA]</scope>
</reference>
<evidence type="ECO:0000259" key="5">
    <source>
        <dbReference type="SMART" id="SM00198"/>
    </source>
</evidence>
<dbReference type="InterPro" id="IPR001283">
    <property type="entry name" value="CRISP-related"/>
</dbReference>
<dbReference type="InterPro" id="IPR035940">
    <property type="entry name" value="CAP_sf"/>
</dbReference>
<evidence type="ECO:0000256" key="4">
    <source>
        <dbReference type="SAM" id="SignalP"/>
    </source>
</evidence>
<reference evidence="6" key="3">
    <citation type="submission" date="2025-09" db="UniProtKB">
        <authorList>
            <consortium name="Ensembl"/>
        </authorList>
    </citation>
    <scope>IDENTIFICATION</scope>
</reference>
<keyword evidence="3" id="KW-0812">Transmembrane</keyword>
<evidence type="ECO:0000256" key="1">
    <source>
        <dbReference type="ARBA" id="ARBA00009923"/>
    </source>
</evidence>
<sequence length="311" mass="34604">MDTGGWKIMDSCLKIMIFSLLSICNWAYKMDSLPTIDNEAFIKECVDIHNKFRSQVTPKASNMRRVSWDADLAIIAKKWAGECEFENNPDLSHHRMLHPAFPLVGENLWIGSIGAFSENAAIEMWNDEGKNYDFQTQQCTGVCSHYTQLVWAQTYKIGCAVHFCPRLSHSLLPDGIIFVCNYGAAGNDYEQPYKEGGPCSDCQEDTCVDQLCTNPKREREPPSPSVEEDEAPLTDEDAVGHIPDEDAASHKPEENDASHKPGGVAANQKPDTEETTTGTQKVSLVIMLVPIFATLVIILVIVIVIKSYFAK</sequence>
<reference evidence="6" key="2">
    <citation type="submission" date="2025-08" db="UniProtKB">
        <authorList>
            <consortium name="Ensembl"/>
        </authorList>
    </citation>
    <scope>IDENTIFICATION</scope>
</reference>
<organism evidence="6 7">
    <name type="scientific">Sarcophilus harrisii</name>
    <name type="common">Tasmanian devil</name>
    <name type="synonym">Sarcophilus laniarius</name>
    <dbReference type="NCBI Taxonomy" id="9305"/>
    <lineage>
        <taxon>Eukaryota</taxon>
        <taxon>Metazoa</taxon>
        <taxon>Chordata</taxon>
        <taxon>Craniata</taxon>
        <taxon>Vertebrata</taxon>
        <taxon>Euteleostomi</taxon>
        <taxon>Mammalia</taxon>
        <taxon>Metatheria</taxon>
        <taxon>Dasyuromorphia</taxon>
        <taxon>Dasyuridae</taxon>
        <taxon>Sarcophilus</taxon>
    </lineage>
</organism>
<dbReference type="SMART" id="SM00198">
    <property type="entry name" value="SCP"/>
    <property type="match status" value="1"/>
</dbReference>
<dbReference type="PRINTS" id="PR00838">
    <property type="entry name" value="V5ALLERGEN"/>
</dbReference>
<dbReference type="PANTHER" id="PTHR10334">
    <property type="entry name" value="CYSTEINE-RICH SECRETORY PROTEIN-RELATED"/>
    <property type="match status" value="1"/>
</dbReference>
<dbReference type="AlphaFoldDB" id="A0A7N4P8X0"/>
<evidence type="ECO:0000313" key="6">
    <source>
        <dbReference type="Ensembl" id="ENSSHAP00000034250.1"/>
    </source>
</evidence>
<dbReference type="Ensembl" id="ENSSHAT00000025097.1">
    <property type="protein sequence ID" value="ENSSHAP00000034250.1"/>
    <property type="gene ID" value="ENSSHAG00000031737.1"/>
</dbReference>
<accession>A0A7N4P8X0</accession>
<dbReference type="GO" id="GO:0005576">
    <property type="term" value="C:extracellular region"/>
    <property type="evidence" value="ECO:0007669"/>
    <property type="project" value="InterPro"/>
</dbReference>
<feature type="transmembrane region" description="Helical" evidence="3">
    <location>
        <begin position="284"/>
        <end position="305"/>
    </location>
</feature>
<keyword evidence="3" id="KW-1133">Transmembrane helix</keyword>
<dbReference type="Proteomes" id="UP000007648">
    <property type="component" value="Unassembled WGS sequence"/>
</dbReference>
<dbReference type="InterPro" id="IPR014044">
    <property type="entry name" value="CAP_dom"/>
</dbReference>
<dbReference type="Pfam" id="PF00188">
    <property type="entry name" value="CAP"/>
    <property type="match status" value="1"/>
</dbReference>
<dbReference type="PRINTS" id="PR00837">
    <property type="entry name" value="V5TPXLIKE"/>
</dbReference>
<feature type="compositionally biased region" description="Acidic residues" evidence="2">
    <location>
        <begin position="226"/>
        <end position="237"/>
    </location>
</feature>
<evidence type="ECO:0000256" key="3">
    <source>
        <dbReference type="SAM" id="Phobius"/>
    </source>
</evidence>
<feature type="chain" id="PRO_5029857760" description="SCP domain-containing protein" evidence="4">
    <location>
        <begin position="28"/>
        <end position="311"/>
    </location>
</feature>
<comment type="similarity">
    <text evidence="1">Belongs to the CRISP family.</text>
</comment>
<dbReference type="SUPFAM" id="SSF55797">
    <property type="entry name" value="PR-1-like"/>
    <property type="match status" value="1"/>
</dbReference>
<dbReference type="GeneTree" id="ENSGT00940000160727"/>